<dbReference type="PROSITE" id="PS50932">
    <property type="entry name" value="HTH_LACI_2"/>
    <property type="match status" value="1"/>
</dbReference>
<dbReference type="Gene3D" id="3.40.50.2300">
    <property type="match status" value="2"/>
</dbReference>
<dbReference type="OrthoDB" id="9788209at2"/>
<dbReference type="PANTHER" id="PTHR30146">
    <property type="entry name" value="LACI-RELATED TRANSCRIPTIONAL REPRESSOR"/>
    <property type="match status" value="1"/>
</dbReference>
<dbReference type="InterPro" id="IPR000843">
    <property type="entry name" value="HTH_LacI"/>
</dbReference>
<dbReference type="Gene3D" id="1.10.260.40">
    <property type="entry name" value="lambda repressor-like DNA-binding domains"/>
    <property type="match status" value="1"/>
</dbReference>
<keyword evidence="3" id="KW-0804">Transcription</keyword>
<keyword evidence="1" id="KW-0805">Transcription regulation</keyword>
<dbReference type="EMBL" id="CP113117">
    <property type="protein sequence ID" value="WAD00666.1"/>
    <property type="molecule type" value="Genomic_DNA"/>
</dbReference>
<dbReference type="CDD" id="cd01392">
    <property type="entry name" value="HTH_LacI"/>
    <property type="match status" value="1"/>
</dbReference>
<dbReference type="InterPro" id="IPR001761">
    <property type="entry name" value="Peripla_BP/Lac1_sug-bd_dom"/>
</dbReference>
<dbReference type="PROSITE" id="PS00356">
    <property type="entry name" value="HTH_LACI_1"/>
    <property type="match status" value="1"/>
</dbReference>
<evidence type="ECO:0000313" key="7">
    <source>
        <dbReference type="Proteomes" id="UP000676478"/>
    </source>
</evidence>
<dbReference type="SMART" id="SM00354">
    <property type="entry name" value="HTH_LACI"/>
    <property type="match status" value="1"/>
</dbReference>
<dbReference type="EMBL" id="JAERKF010000012">
    <property type="protein sequence ID" value="MBS1011178.1"/>
    <property type="molecule type" value="Genomic_DNA"/>
</dbReference>
<sequence>MLTIRDIAAKAGVSVSTASRALNNNPRISQATRERIQALAEAEGYLPNYNAKNLTAGESNAVGVVFATADRSQPENPFFIDILRGINAQLVQRDYVLSVAISKTADELLKNVKAMVAQGKIKRFVLLYAHQDDPIAAFLRQHHLRFVTIGQPDDNANDYFVDNDNLEAGIGGATFLLNQLQVKHPVFVESTHDWAYEQQRRQGYERVAATFNVEPLTCRLGELNRVRAFIKRHPEIDGIMATDDFNGIEFYRLMREQYGINHFPMVSFNQSLPNGLTDADLHSVNLFPEKMGSATVALLFSDKEPLETPTPGQIKIPFEIK</sequence>
<evidence type="ECO:0000256" key="2">
    <source>
        <dbReference type="ARBA" id="ARBA00023125"/>
    </source>
</evidence>
<reference evidence="5" key="1">
    <citation type="submission" date="2020-12" db="EMBL/GenBank/DDBJ databases">
        <authorList>
            <person name="Mcmullen J.G."/>
        </authorList>
    </citation>
    <scope>NUCLEOTIDE SEQUENCE</scope>
    <source>
        <strain evidence="5">Dm-2019-70</strain>
    </source>
</reference>
<evidence type="ECO:0000256" key="3">
    <source>
        <dbReference type="ARBA" id="ARBA00023163"/>
    </source>
</evidence>
<dbReference type="GO" id="GO:0000976">
    <property type="term" value="F:transcription cis-regulatory region binding"/>
    <property type="evidence" value="ECO:0007669"/>
    <property type="project" value="TreeGrafter"/>
</dbReference>
<keyword evidence="2 5" id="KW-0238">DNA-binding</keyword>
<gene>
    <name evidence="5" type="ORF">JK167_10085</name>
    <name evidence="6" type="ORF">ORR04_06870</name>
</gene>
<dbReference type="InterPro" id="IPR028082">
    <property type="entry name" value="Peripla_BP_I"/>
</dbReference>
<organism evidence="5 7">
    <name type="scientific">Levilactobacillus brevis</name>
    <name type="common">Lactobacillus brevis</name>
    <dbReference type="NCBI Taxonomy" id="1580"/>
    <lineage>
        <taxon>Bacteria</taxon>
        <taxon>Bacillati</taxon>
        <taxon>Bacillota</taxon>
        <taxon>Bacilli</taxon>
        <taxon>Lactobacillales</taxon>
        <taxon>Lactobacillaceae</taxon>
        <taxon>Levilactobacillus</taxon>
    </lineage>
</organism>
<accession>A0A0C1PVS1</accession>
<dbReference type="PANTHER" id="PTHR30146:SF109">
    <property type="entry name" value="HTH-TYPE TRANSCRIPTIONAL REGULATOR GALS"/>
    <property type="match status" value="1"/>
</dbReference>
<evidence type="ECO:0000313" key="5">
    <source>
        <dbReference type="EMBL" id="MBS1011178.1"/>
    </source>
</evidence>
<dbReference type="SUPFAM" id="SSF47413">
    <property type="entry name" value="lambda repressor-like DNA-binding domains"/>
    <property type="match status" value="1"/>
</dbReference>
<dbReference type="SUPFAM" id="SSF53822">
    <property type="entry name" value="Periplasmic binding protein-like I"/>
    <property type="match status" value="1"/>
</dbReference>
<evidence type="ECO:0000256" key="1">
    <source>
        <dbReference type="ARBA" id="ARBA00023015"/>
    </source>
</evidence>
<name>A0A0C1PVS1_LEVBR</name>
<proteinExistence type="predicted"/>
<reference evidence="6" key="3">
    <citation type="submission" date="2022-11" db="EMBL/GenBank/DDBJ databases">
        <title>Whole genome sequence of Levilactobacillus brevis SMB091.</title>
        <authorList>
            <person name="Kim J.-M."/>
            <person name="Kim O.-C."/>
            <person name="Choi Y.H."/>
            <person name="Han N.S."/>
            <person name="Hurh B."/>
        </authorList>
    </citation>
    <scope>NUCLEOTIDE SEQUENCE</scope>
    <source>
        <strain evidence="6">SMB091</strain>
    </source>
</reference>
<reference evidence="5" key="2">
    <citation type="submission" date="2022-09" db="EMBL/GenBank/DDBJ databases">
        <title>Genome-inferred correspondence between phylogeny and metabolic traits in the wild Drosophila gut microbiome.</title>
        <authorList>
            <person name="Bueno E."/>
            <person name="Blow F."/>
            <person name="Douglas A.E."/>
        </authorList>
    </citation>
    <scope>NUCLEOTIDE SEQUENCE</scope>
    <source>
        <strain evidence="5">Dm-2019-70</strain>
    </source>
</reference>
<protein>
    <submittedName>
        <fullName evidence="5">LacI family DNA-binding transcriptional regulator</fullName>
    </submittedName>
</protein>
<evidence type="ECO:0000313" key="6">
    <source>
        <dbReference type="EMBL" id="WAD00666.1"/>
    </source>
</evidence>
<dbReference type="OMA" id="QADHQFI"/>
<dbReference type="Pfam" id="PF00356">
    <property type="entry name" value="LacI"/>
    <property type="match status" value="1"/>
</dbReference>
<dbReference type="Proteomes" id="UP001164768">
    <property type="component" value="Chromosome"/>
</dbReference>
<feature type="domain" description="HTH lacI-type" evidence="4">
    <location>
        <begin position="2"/>
        <end position="56"/>
    </location>
</feature>
<dbReference type="Proteomes" id="UP000676478">
    <property type="component" value="Unassembled WGS sequence"/>
</dbReference>
<dbReference type="GO" id="GO:0003700">
    <property type="term" value="F:DNA-binding transcription factor activity"/>
    <property type="evidence" value="ECO:0007669"/>
    <property type="project" value="TreeGrafter"/>
</dbReference>
<dbReference type="AlphaFoldDB" id="A0A0C1PVS1"/>
<dbReference type="Pfam" id="PF00532">
    <property type="entry name" value="Peripla_BP_1"/>
    <property type="match status" value="1"/>
</dbReference>
<dbReference type="InterPro" id="IPR010982">
    <property type="entry name" value="Lambda_DNA-bd_dom_sf"/>
</dbReference>
<evidence type="ECO:0000259" key="4">
    <source>
        <dbReference type="PROSITE" id="PS50932"/>
    </source>
</evidence>
<dbReference type="PRINTS" id="PR00036">
    <property type="entry name" value="HTHLACI"/>
</dbReference>
<dbReference type="RefSeq" id="WP_011667149.1">
    <property type="nucleotide sequence ID" value="NZ_BBOW01000056.1"/>
</dbReference>